<reference evidence="1" key="1">
    <citation type="submission" date="2014-11" db="EMBL/GenBank/DDBJ databases">
        <authorList>
            <person name="Amaro Gonzalez C."/>
        </authorList>
    </citation>
    <scope>NUCLEOTIDE SEQUENCE</scope>
</reference>
<protein>
    <submittedName>
        <fullName evidence="1">Uncharacterized protein</fullName>
    </submittedName>
</protein>
<reference evidence="1" key="2">
    <citation type="journal article" date="2015" name="Fish Shellfish Immunol.">
        <title>Early steps in the European eel (Anguilla anguilla)-Vibrio vulnificus interaction in the gills: Role of the RtxA13 toxin.</title>
        <authorList>
            <person name="Callol A."/>
            <person name="Pajuelo D."/>
            <person name="Ebbesson L."/>
            <person name="Teles M."/>
            <person name="MacKenzie S."/>
            <person name="Amaro C."/>
        </authorList>
    </citation>
    <scope>NUCLEOTIDE SEQUENCE</scope>
</reference>
<dbReference type="EMBL" id="GBXM01084376">
    <property type="protein sequence ID" value="JAH24201.1"/>
    <property type="molecule type" value="Transcribed_RNA"/>
</dbReference>
<evidence type="ECO:0000313" key="1">
    <source>
        <dbReference type="EMBL" id="JAH24201.1"/>
    </source>
</evidence>
<proteinExistence type="predicted"/>
<name>A0A0E9R4V9_ANGAN</name>
<sequence>MYWWQFRVTQKYKTLYLW</sequence>
<organism evidence="1">
    <name type="scientific">Anguilla anguilla</name>
    <name type="common">European freshwater eel</name>
    <name type="synonym">Muraena anguilla</name>
    <dbReference type="NCBI Taxonomy" id="7936"/>
    <lineage>
        <taxon>Eukaryota</taxon>
        <taxon>Metazoa</taxon>
        <taxon>Chordata</taxon>
        <taxon>Craniata</taxon>
        <taxon>Vertebrata</taxon>
        <taxon>Euteleostomi</taxon>
        <taxon>Actinopterygii</taxon>
        <taxon>Neopterygii</taxon>
        <taxon>Teleostei</taxon>
        <taxon>Anguilliformes</taxon>
        <taxon>Anguillidae</taxon>
        <taxon>Anguilla</taxon>
    </lineage>
</organism>
<accession>A0A0E9R4V9</accession>
<dbReference type="AlphaFoldDB" id="A0A0E9R4V9"/>